<gene>
    <name evidence="1" type="ORF">SDC9_137596</name>
</gene>
<dbReference type="EMBL" id="VSSQ01037711">
    <property type="protein sequence ID" value="MPM90475.1"/>
    <property type="molecule type" value="Genomic_DNA"/>
</dbReference>
<protein>
    <submittedName>
        <fullName evidence="1">Uncharacterized protein</fullName>
    </submittedName>
</protein>
<dbReference type="InterPro" id="IPR011050">
    <property type="entry name" value="Pectin_lyase_fold/virulence"/>
</dbReference>
<dbReference type="Gene3D" id="2.160.20.20">
    <property type="match status" value="1"/>
</dbReference>
<dbReference type="SUPFAM" id="SSF51126">
    <property type="entry name" value="Pectin lyase-like"/>
    <property type="match status" value="1"/>
</dbReference>
<proteinExistence type="predicted"/>
<sequence length="239" mass="24195">MTSADINKTGDSTGDFSGGQNAAVAVISKGQLTLNQSNITTNGTGAAGMIVSAEGTQLAVNDTSVYTSGESSPALIVRDDASAVITSGTLSTEGTDSPAILLLGGRLMLTGVTLTSKSGDTLRVLAGYNFLTLDNTAITAMPELPEGTTLVLSLQNGASFGGVLGGSVPAKASVTLDATSELVLTQETYLAGFINADLTHANIQSNGFNLYYDSSVAENAYLEGQSFLLPGGGFLAPII</sequence>
<organism evidence="1">
    <name type="scientific">bioreactor metagenome</name>
    <dbReference type="NCBI Taxonomy" id="1076179"/>
    <lineage>
        <taxon>unclassified sequences</taxon>
        <taxon>metagenomes</taxon>
        <taxon>ecological metagenomes</taxon>
    </lineage>
</organism>
<accession>A0A645DMK1</accession>
<reference evidence="1" key="1">
    <citation type="submission" date="2019-08" db="EMBL/GenBank/DDBJ databases">
        <authorList>
            <person name="Kucharzyk K."/>
            <person name="Murdoch R.W."/>
            <person name="Higgins S."/>
            <person name="Loffler F."/>
        </authorList>
    </citation>
    <scope>NUCLEOTIDE SEQUENCE</scope>
</reference>
<dbReference type="InterPro" id="IPR012332">
    <property type="entry name" value="Autotransporter_pectin_lyase_C"/>
</dbReference>
<dbReference type="AlphaFoldDB" id="A0A645DMK1"/>
<comment type="caution">
    <text evidence="1">The sequence shown here is derived from an EMBL/GenBank/DDBJ whole genome shotgun (WGS) entry which is preliminary data.</text>
</comment>
<name>A0A645DMK1_9ZZZZ</name>
<evidence type="ECO:0000313" key="1">
    <source>
        <dbReference type="EMBL" id="MPM90475.1"/>
    </source>
</evidence>